<gene>
    <name evidence="2" type="ORF">FA13DRAFT_1732120</name>
</gene>
<proteinExistence type="predicted"/>
<dbReference type="Proteomes" id="UP000298030">
    <property type="component" value="Unassembled WGS sequence"/>
</dbReference>
<sequence length="51" mass="5730">SPFTGTLHDCPHGPVPGPDSGRRVNALERMFSNLYPNRRRATFGPMGSRYR</sequence>
<reference evidence="2 3" key="1">
    <citation type="journal article" date="2019" name="Nat. Ecol. Evol.">
        <title>Megaphylogeny resolves global patterns of mushroom evolution.</title>
        <authorList>
            <person name="Varga T."/>
            <person name="Krizsan K."/>
            <person name="Foldi C."/>
            <person name="Dima B."/>
            <person name="Sanchez-Garcia M."/>
            <person name="Sanchez-Ramirez S."/>
            <person name="Szollosi G.J."/>
            <person name="Szarkandi J.G."/>
            <person name="Papp V."/>
            <person name="Albert L."/>
            <person name="Andreopoulos W."/>
            <person name="Angelini C."/>
            <person name="Antonin V."/>
            <person name="Barry K.W."/>
            <person name="Bougher N.L."/>
            <person name="Buchanan P."/>
            <person name="Buyck B."/>
            <person name="Bense V."/>
            <person name="Catcheside P."/>
            <person name="Chovatia M."/>
            <person name="Cooper J."/>
            <person name="Damon W."/>
            <person name="Desjardin D."/>
            <person name="Finy P."/>
            <person name="Geml J."/>
            <person name="Haridas S."/>
            <person name="Hughes K."/>
            <person name="Justo A."/>
            <person name="Karasinski D."/>
            <person name="Kautmanova I."/>
            <person name="Kiss B."/>
            <person name="Kocsube S."/>
            <person name="Kotiranta H."/>
            <person name="LaButti K.M."/>
            <person name="Lechner B.E."/>
            <person name="Liimatainen K."/>
            <person name="Lipzen A."/>
            <person name="Lukacs Z."/>
            <person name="Mihaltcheva S."/>
            <person name="Morgado L.N."/>
            <person name="Niskanen T."/>
            <person name="Noordeloos M.E."/>
            <person name="Ohm R.A."/>
            <person name="Ortiz-Santana B."/>
            <person name="Ovrebo C."/>
            <person name="Racz N."/>
            <person name="Riley R."/>
            <person name="Savchenko A."/>
            <person name="Shiryaev A."/>
            <person name="Soop K."/>
            <person name="Spirin V."/>
            <person name="Szebenyi C."/>
            <person name="Tomsovsky M."/>
            <person name="Tulloss R.E."/>
            <person name="Uehling J."/>
            <person name="Grigoriev I.V."/>
            <person name="Vagvolgyi C."/>
            <person name="Papp T."/>
            <person name="Martin F.M."/>
            <person name="Miettinen O."/>
            <person name="Hibbett D.S."/>
            <person name="Nagy L.G."/>
        </authorList>
    </citation>
    <scope>NUCLEOTIDE SEQUENCE [LARGE SCALE GENOMIC DNA]</scope>
    <source>
        <strain evidence="2 3">FP101781</strain>
    </source>
</reference>
<protein>
    <submittedName>
        <fullName evidence="2">Uncharacterized protein</fullName>
    </submittedName>
</protein>
<dbReference type="AlphaFoldDB" id="A0A4Y7TCC7"/>
<organism evidence="2 3">
    <name type="scientific">Coprinellus micaceus</name>
    <name type="common">Glistening ink-cap mushroom</name>
    <name type="synonym">Coprinus micaceus</name>
    <dbReference type="NCBI Taxonomy" id="71717"/>
    <lineage>
        <taxon>Eukaryota</taxon>
        <taxon>Fungi</taxon>
        <taxon>Dikarya</taxon>
        <taxon>Basidiomycota</taxon>
        <taxon>Agaricomycotina</taxon>
        <taxon>Agaricomycetes</taxon>
        <taxon>Agaricomycetidae</taxon>
        <taxon>Agaricales</taxon>
        <taxon>Agaricineae</taxon>
        <taxon>Psathyrellaceae</taxon>
        <taxon>Coprinellus</taxon>
    </lineage>
</organism>
<keyword evidence="3" id="KW-1185">Reference proteome</keyword>
<accession>A0A4Y7TCC7</accession>
<name>A0A4Y7TCC7_COPMI</name>
<evidence type="ECO:0000313" key="3">
    <source>
        <dbReference type="Proteomes" id="UP000298030"/>
    </source>
</evidence>
<feature type="region of interest" description="Disordered" evidence="1">
    <location>
        <begin position="1"/>
        <end position="23"/>
    </location>
</feature>
<comment type="caution">
    <text evidence="2">The sequence shown here is derived from an EMBL/GenBank/DDBJ whole genome shotgun (WGS) entry which is preliminary data.</text>
</comment>
<evidence type="ECO:0000313" key="2">
    <source>
        <dbReference type="EMBL" id="TEB31825.1"/>
    </source>
</evidence>
<feature type="non-terminal residue" evidence="2">
    <location>
        <position position="1"/>
    </location>
</feature>
<evidence type="ECO:0000256" key="1">
    <source>
        <dbReference type="SAM" id="MobiDB-lite"/>
    </source>
</evidence>
<dbReference type="EMBL" id="QPFP01000017">
    <property type="protein sequence ID" value="TEB31825.1"/>
    <property type="molecule type" value="Genomic_DNA"/>
</dbReference>